<name>A0A514D967_9VIRU</name>
<dbReference type="EMBL" id="MN035302">
    <property type="protein sequence ID" value="QDH90146.1"/>
    <property type="molecule type" value="Genomic_RNA"/>
</dbReference>
<protein>
    <submittedName>
        <fullName evidence="1">Uncharacterized protein</fullName>
    </submittedName>
</protein>
<reference evidence="1" key="1">
    <citation type="submission" date="2019-05" db="EMBL/GenBank/DDBJ databases">
        <title>Metatranscriptomic reconstruction reveals RNA viruses with the potential to shape carbon cycling in soil.</title>
        <authorList>
            <person name="Starr E.P."/>
            <person name="Nuccio E."/>
            <person name="Pett-Ridge J."/>
            <person name="Banfield J.F."/>
            <person name="Firestone M.K."/>
        </authorList>
    </citation>
    <scope>NUCLEOTIDE SEQUENCE</scope>
    <source>
        <strain evidence="1">H4_Bulk_Litter_23_scaffold_469</strain>
    </source>
</reference>
<gene>
    <name evidence="1" type="ORF">H4BulkLitter23469_000003</name>
</gene>
<sequence>MPARERRLTHRKDGGVTGRFGNSYHAEFTDMDNSCNDITGPGDNAPLTVNKFSVDGGIINKPYTGFFSSYFNDYTMDYVQGLGYNMGHLGVDTMGSVEAATRAAARTNPSRPSVDIPTELLQIHQLPDIIRQAGRNELARVGNANVAYQFGVAPIIRDVNQLGGMQSQIARRADELLKADRSGGIKRTVVVDANANQEDILTFLQTDGLFIREPVHWWCGQTVKVHTRWTQDGSYAPLSQSNREYVLMRRALRALTGGTLDASTAWELIPWSWLVDYFGNVGEYFSATRNIVGLTLSDVAVMRHTVTTCSWGGKVGPDYAVSAFEGRLETKSRVTSFVAPTLSSVPFLNVGQVGILTSLAATRIR</sequence>
<evidence type="ECO:0000313" key="1">
    <source>
        <dbReference type="EMBL" id="QDH90146.1"/>
    </source>
</evidence>
<organism evidence="1">
    <name type="scientific">Leviviridae sp</name>
    <dbReference type="NCBI Taxonomy" id="2027243"/>
    <lineage>
        <taxon>Viruses</taxon>
        <taxon>Riboviria</taxon>
        <taxon>Orthornavirae</taxon>
        <taxon>Lenarviricota</taxon>
        <taxon>Leviviricetes</taxon>
        <taxon>Norzivirales</taxon>
        <taxon>Fiersviridae</taxon>
    </lineage>
</organism>
<proteinExistence type="predicted"/>
<accession>A0A514D967</accession>